<dbReference type="AlphaFoldDB" id="V2XWM0"/>
<feature type="region of interest" description="Disordered" evidence="1">
    <location>
        <begin position="67"/>
        <end position="114"/>
    </location>
</feature>
<reference evidence="2 3" key="1">
    <citation type="journal article" date="2014" name="BMC Genomics">
        <title>Genome and secretome analysis of the hemibiotrophic fungal pathogen, Moniliophthora roreri, which causes frosty pod rot disease of cacao: mechanisms of the biotrophic and necrotrophic phases.</title>
        <authorList>
            <person name="Meinhardt L.W."/>
            <person name="Costa G.G.L."/>
            <person name="Thomazella D.P.T."/>
            <person name="Teixeira P.J.P.L."/>
            <person name="Carazzolle M.F."/>
            <person name="Schuster S.C."/>
            <person name="Carlson J.E."/>
            <person name="Guiltinan M.J."/>
            <person name="Mieczkowski P."/>
            <person name="Farmer A."/>
            <person name="Ramaraj T."/>
            <person name="Crozier J."/>
            <person name="Davis R.E."/>
            <person name="Shao J."/>
            <person name="Melnick R.L."/>
            <person name="Pereira G.A.G."/>
            <person name="Bailey B.A."/>
        </authorList>
    </citation>
    <scope>NUCLEOTIDE SEQUENCE [LARGE SCALE GENOMIC DNA]</scope>
    <source>
        <strain evidence="2 3">MCA 2997</strain>
    </source>
</reference>
<dbReference type="OrthoDB" id="3045787at2759"/>
<protein>
    <submittedName>
        <fullName evidence="2">Uncharacterized protein</fullName>
    </submittedName>
</protein>
<sequence>MSSYVQPTHRRKRGYTESATAYKRRFPDALSPEYASSGRPQHHSGVYAYDANNAAVDEDIKHALHAQERARTRRAAIDSSPRRALYTRQTKSSPSRSKVVHTTQPPTGYENIAKSPVYPSAAAMDGYSFPAAHDVQDVRTPRNSHSQRFSNIRDSLSLPYLRNRTKNKPKPPALDLHPLVHNREREVMDDQPGYSASEFGWIGTPPRETLNTKLYRESPKQLAPLPRFNPFARTRADSLSAIVEDRETYELYQEEDMTPTAPNTRMRRMKTVNDLFSRIDEEARTLGLKTSIHK</sequence>
<evidence type="ECO:0000313" key="3">
    <source>
        <dbReference type="Proteomes" id="UP000017559"/>
    </source>
</evidence>
<feature type="region of interest" description="Disordered" evidence="1">
    <location>
        <begin position="1"/>
        <end position="46"/>
    </location>
</feature>
<dbReference type="HOGENOM" id="CLU_946939_0_0_1"/>
<dbReference type="KEGG" id="mrr:Moror_383"/>
<proteinExistence type="predicted"/>
<dbReference type="Proteomes" id="UP000017559">
    <property type="component" value="Unassembled WGS sequence"/>
</dbReference>
<feature type="compositionally biased region" description="Polar residues" evidence="1">
    <location>
        <begin position="87"/>
        <end position="106"/>
    </location>
</feature>
<organism evidence="2 3">
    <name type="scientific">Moniliophthora roreri (strain MCA 2997)</name>
    <name type="common">Cocoa frosty pod rot fungus</name>
    <name type="synonym">Crinipellis roreri</name>
    <dbReference type="NCBI Taxonomy" id="1381753"/>
    <lineage>
        <taxon>Eukaryota</taxon>
        <taxon>Fungi</taxon>
        <taxon>Dikarya</taxon>
        <taxon>Basidiomycota</taxon>
        <taxon>Agaricomycotina</taxon>
        <taxon>Agaricomycetes</taxon>
        <taxon>Agaricomycetidae</taxon>
        <taxon>Agaricales</taxon>
        <taxon>Marasmiineae</taxon>
        <taxon>Marasmiaceae</taxon>
        <taxon>Moniliophthora</taxon>
    </lineage>
</organism>
<keyword evidence="3" id="KW-1185">Reference proteome</keyword>
<evidence type="ECO:0000256" key="1">
    <source>
        <dbReference type="SAM" id="MobiDB-lite"/>
    </source>
</evidence>
<name>V2XWM0_MONRO</name>
<accession>V2XWM0</accession>
<gene>
    <name evidence="2" type="ORF">Moror_383</name>
</gene>
<dbReference type="EMBL" id="AWSO01000010">
    <property type="protein sequence ID" value="ESK98137.1"/>
    <property type="molecule type" value="Genomic_DNA"/>
</dbReference>
<comment type="caution">
    <text evidence="2">The sequence shown here is derived from an EMBL/GenBank/DDBJ whole genome shotgun (WGS) entry which is preliminary data.</text>
</comment>
<evidence type="ECO:0000313" key="2">
    <source>
        <dbReference type="EMBL" id="ESK98137.1"/>
    </source>
</evidence>